<dbReference type="STRING" id="570277.EZMO1_0435"/>
<feature type="compositionally biased region" description="Basic and acidic residues" evidence="5">
    <location>
        <begin position="478"/>
        <end position="490"/>
    </location>
</feature>
<evidence type="ECO:0000256" key="2">
    <source>
        <dbReference type="ARBA" id="ARBA00022723"/>
    </source>
</evidence>
<dbReference type="InterPro" id="IPR050738">
    <property type="entry name" value="Sulfatase"/>
</dbReference>
<feature type="signal peptide" evidence="6">
    <location>
        <begin position="1"/>
        <end position="22"/>
    </location>
</feature>
<dbReference type="PATRIC" id="fig|570277.3.peg.461"/>
<organism evidence="8 9">
    <name type="scientific">Endozoicomonas montiporae CL-33</name>
    <dbReference type="NCBI Taxonomy" id="570277"/>
    <lineage>
        <taxon>Bacteria</taxon>
        <taxon>Pseudomonadati</taxon>
        <taxon>Pseudomonadota</taxon>
        <taxon>Gammaproteobacteria</taxon>
        <taxon>Oceanospirillales</taxon>
        <taxon>Endozoicomonadaceae</taxon>
        <taxon>Endozoicomonas</taxon>
    </lineage>
</organism>
<dbReference type="GO" id="GO:0004065">
    <property type="term" value="F:arylsulfatase activity"/>
    <property type="evidence" value="ECO:0007669"/>
    <property type="project" value="TreeGrafter"/>
</dbReference>
<dbReference type="KEGG" id="emp:EZMO1_0435"/>
<feature type="region of interest" description="Disordered" evidence="5">
    <location>
        <begin position="465"/>
        <end position="501"/>
    </location>
</feature>
<dbReference type="Pfam" id="PF00884">
    <property type="entry name" value="Sulfatase"/>
    <property type="match status" value="1"/>
</dbReference>
<evidence type="ECO:0000256" key="3">
    <source>
        <dbReference type="ARBA" id="ARBA00022801"/>
    </source>
</evidence>
<dbReference type="GO" id="GO:0046872">
    <property type="term" value="F:metal ion binding"/>
    <property type="evidence" value="ECO:0007669"/>
    <property type="project" value="UniProtKB-KW"/>
</dbReference>
<dbReference type="Gene3D" id="3.30.1120.10">
    <property type="match status" value="1"/>
</dbReference>
<dbReference type="PROSITE" id="PS00149">
    <property type="entry name" value="SULFATASE_2"/>
    <property type="match status" value="1"/>
</dbReference>
<gene>
    <name evidence="8" type="ORF">EZMO1_0435</name>
</gene>
<name>A0A142B7G0_9GAMM</name>
<keyword evidence="3" id="KW-0378">Hydrolase</keyword>
<reference evidence="8 9" key="1">
    <citation type="journal article" date="2016" name="Front. Microbiol.">
        <title>Genomic Insight into the Host-Endosymbiont Relationship of Endozoicomonas montiporae CL-33(T) with its Coral Host.</title>
        <authorList>
            <person name="Ding J.-Y."/>
            <person name="Shiu J.-H."/>
            <person name="Chen W.-M."/>
            <person name="Chiang Y.-R."/>
            <person name="Tang S.-L."/>
        </authorList>
    </citation>
    <scope>NUCLEOTIDE SEQUENCE [LARGE SCALE GENOMIC DNA]</scope>
    <source>
        <strain evidence="8 9">CL-33</strain>
    </source>
</reference>
<evidence type="ECO:0000259" key="7">
    <source>
        <dbReference type="Pfam" id="PF00884"/>
    </source>
</evidence>
<feature type="domain" description="Sulfatase N-terminal" evidence="7">
    <location>
        <begin position="36"/>
        <end position="366"/>
    </location>
</feature>
<sequence>MHKLKKLALAMTVSAAAVTAVAKPAAVPEVAKSEQPNVIIIYTDDMGWGDVGYHGVDDIRTPNIDKLAANGVHFPQAYVSASVCGPSRSGMLTGVYQQRMGVYGNFKENTIPQDQPLVMEIMKDQGYTTGVIGKWHLGDGTGKPNDRGADFFYGFLGGTHDYFRSQTEDDGRVMFAPIFRNDEVEPPIQEQDGYLTDMFTDEAVSFIKQATDKDEPFFLYLAHLAVHHPWQVPDSYLKRLEDLPVKEGFAGDERRVFAGMTLALDDGIGAVMDKLKKQGVDDNTLVFFMSDNGTPAGQGFERPRRKQRGETTMSSPGPFNGFKGTTYEGGVRVPFVMHWPGMVPEGLKYEKKVSSLDIVPTIASLFKGTNTGKFPFDGKNLLPYLNGKMGEDAKPHDTLYWRRDEDYAIRDGDWKLTQNRNHGPRTIRLFDMANDPGEWKDLAAEKPEKAQELKDKFDAWEATLPINQFSPKPTNRNFDYDKGNRVDVQENNKAVLSRGKR</sequence>
<feature type="region of interest" description="Disordered" evidence="5">
    <location>
        <begin position="297"/>
        <end position="321"/>
    </location>
</feature>
<evidence type="ECO:0000256" key="1">
    <source>
        <dbReference type="ARBA" id="ARBA00008779"/>
    </source>
</evidence>
<evidence type="ECO:0000256" key="6">
    <source>
        <dbReference type="SAM" id="SignalP"/>
    </source>
</evidence>
<protein>
    <submittedName>
        <fullName evidence="8">Sulfatase</fullName>
    </submittedName>
</protein>
<keyword evidence="4" id="KW-0106">Calcium</keyword>
<evidence type="ECO:0000256" key="5">
    <source>
        <dbReference type="SAM" id="MobiDB-lite"/>
    </source>
</evidence>
<dbReference type="RefSeq" id="WP_051790671.1">
    <property type="nucleotide sequence ID" value="NZ_CP013251.1"/>
</dbReference>
<evidence type="ECO:0000313" key="8">
    <source>
        <dbReference type="EMBL" id="AMO54686.1"/>
    </source>
</evidence>
<dbReference type="InterPro" id="IPR024607">
    <property type="entry name" value="Sulfatase_CS"/>
</dbReference>
<dbReference type="PANTHER" id="PTHR42693">
    <property type="entry name" value="ARYLSULFATASE FAMILY MEMBER"/>
    <property type="match status" value="1"/>
</dbReference>
<feature type="compositionally biased region" description="Polar residues" evidence="5">
    <location>
        <begin position="465"/>
        <end position="477"/>
    </location>
</feature>
<dbReference type="AlphaFoldDB" id="A0A142B7G0"/>
<dbReference type="InterPro" id="IPR000917">
    <property type="entry name" value="Sulfatase_N"/>
</dbReference>
<dbReference type="Gene3D" id="3.40.720.10">
    <property type="entry name" value="Alkaline Phosphatase, subunit A"/>
    <property type="match status" value="1"/>
</dbReference>
<evidence type="ECO:0000313" key="9">
    <source>
        <dbReference type="Proteomes" id="UP000071065"/>
    </source>
</evidence>
<dbReference type="PANTHER" id="PTHR42693:SF53">
    <property type="entry name" value="ENDO-4-O-SULFATASE"/>
    <property type="match status" value="1"/>
</dbReference>
<feature type="chain" id="PRO_5007492879" evidence="6">
    <location>
        <begin position="23"/>
        <end position="501"/>
    </location>
</feature>
<dbReference type="OrthoDB" id="9803751at2"/>
<keyword evidence="6" id="KW-0732">Signal</keyword>
<dbReference type="PROSITE" id="PS00523">
    <property type="entry name" value="SULFATASE_1"/>
    <property type="match status" value="1"/>
</dbReference>
<dbReference type="EMBL" id="CP013251">
    <property type="protein sequence ID" value="AMO54686.1"/>
    <property type="molecule type" value="Genomic_DNA"/>
</dbReference>
<accession>A0A142B7G0</accession>
<evidence type="ECO:0000256" key="4">
    <source>
        <dbReference type="ARBA" id="ARBA00022837"/>
    </source>
</evidence>
<proteinExistence type="inferred from homology"/>
<dbReference type="InterPro" id="IPR017850">
    <property type="entry name" value="Alkaline_phosphatase_core_sf"/>
</dbReference>
<dbReference type="Proteomes" id="UP000071065">
    <property type="component" value="Chromosome"/>
</dbReference>
<keyword evidence="2" id="KW-0479">Metal-binding</keyword>
<comment type="similarity">
    <text evidence="1">Belongs to the sulfatase family.</text>
</comment>
<dbReference type="SUPFAM" id="SSF53649">
    <property type="entry name" value="Alkaline phosphatase-like"/>
    <property type="match status" value="1"/>
</dbReference>